<proteinExistence type="predicted"/>
<name>A0ACC2SL07_9FUNG</name>
<protein>
    <submittedName>
        <fullName evidence="1">Peroxisomal membrane protein pex14</fullName>
    </submittedName>
</protein>
<evidence type="ECO:0000313" key="1">
    <source>
        <dbReference type="EMBL" id="KAJ9063023.1"/>
    </source>
</evidence>
<organism evidence="1 2">
    <name type="scientific">Entomophthora muscae</name>
    <dbReference type="NCBI Taxonomy" id="34485"/>
    <lineage>
        <taxon>Eukaryota</taxon>
        <taxon>Fungi</taxon>
        <taxon>Fungi incertae sedis</taxon>
        <taxon>Zoopagomycota</taxon>
        <taxon>Entomophthoromycotina</taxon>
        <taxon>Entomophthoromycetes</taxon>
        <taxon>Entomophthorales</taxon>
        <taxon>Entomophthoraceae</taxon>
        <taxon>Entomophthora</taxon>
    </lineage>
</organism>
<sequence length="303" mass="34932">MQEPKDKEDGLPQSTGIKEGGMNPREDNMDTTRTVSPEYCPLKVQKDQGAHLDSEEKTKNLESIQSEGEDKQVISPLIEEAEKRKLRRQELLEKQKKASESDSFEPWKAKRVDDEAVSPLKKTGDRLRKDSIYSENLLPTKIRENLVENAIKFLVDPKVSAFPPQKKKAFLESKGLSKEEINLAFTKTESYNLSKENTNAGPLLPPRNYDITSSQKIVLPKPPLTFIWRQIGLIFLPLANSGLFFAFLFKRYAIPILAKIFKARCYILNIRKRHFLQLQEDCKDQEELCRQYVLVKDENPQKH</sequence>
<reference evidence="1" key="1">
    <citation type="submission" date="2022-04" db="EMBL/GenBank/DDBJ databases">
        <title>Genome of the entomopathogenic fungus Entomophthora muscae.</title>
        <authorList>
            <person name="Elya C."/>
            <person name="Lovett B.R."/>
            <person name="Lee E."/>
            <person name="Macias A.M."/>
            <person name="Hajek A.E."/>
            <person name="De Bivort B.L."/>
            <person name="Kasson M.T."/>
            <person name="De Fine Licht H.H."/>
            <person name="Stajich J.E."/>
        </authorList>
    </citation>
    <scope>NUCLEOTIDE SEQUENCE</scope>
    <source>
        <strain evidence="1">Berkeley</strain>
    </source>
</reference>
<gene>
    <name evidence="1" type="primary">PEX14_1</name>
    <name evidence="1" type="ORF">DSO57_1004316</name>
</gene>
<keyword evidence="2" id="KW-1185">Reference proteome</keyword>
<dbReference type="EMBL" id="QTSX02004981">
    <property type="protein sequence ID" value="KAJ9063023.1"/>
    <property type="molecule type" value="Genomic_DNA"/>
</dbReference>
<dbReference type="Proteomes" id="UP001165960">
    <property type="component" value="Unassembled WGS sequence"/>
</dbReference>
<accession>A0ACC2SL07</accession>
<evidence type="ECO:0000313" key="2">
    <source>
        <dbReference type="Proteomes" id="UP001165960"/>
    </source>
</evidence>
<comment type="caution">
    <text evidence="1">The sequence shown here is derived from an EMBL/GenBank/DDBJ whole genome shotgun (WGS) entry which is preliminary data.</text>
</comment>